<name>A0A1R1PDW3_ZANCU</name>
<dbReference type="Proteomes" id="UP000188320">
    <property type="component" value="Unassembled WGS sequence"/>
</dbReference>
<feature type="signal peptide" evidence="1">
    <location>
        <begin position="1"/>
        <end position="22"/>
    </location>
</feature>
<evidence type="ECO:0000256" key="1">
    <source>
        <dbReference type="SAM" id="SignalP"/>
    </source>
</evidence>
<keyword evidence="1" id="KW-0732">Signal</keyword>
<organism evidence="2 3">
    <name type="scientific">Zancudomyces culisetae</name>
    <name type="common">Gut fungus</name>
    <name type="synonym">Smittium culisetae</name>
    <dbReference type="NCBI Taxonomy" id="1213189"/>
    <lineage>
        <taxon>Eukaryota</taxon>
        <taxon>Fungi</taxon>
        <taxon>Fungi incertae sedis</taxon>
        <taxon>Zoopagomycota</taxon>
        <taxon>Kickxellomycotina</taxon>
        <taxon>Harpellomycetes</taxon>
        <taxon>Harpellales</taxon>
        <taxon>Legeriomycetaceae</taxon>
        <taxon>Zancudomyces</taxon>
    </lineage>
</organism>
<comment type="caution">
    <text evidence="2">The sequence shown here is derived from an EMBL/GenBank/DDBJ whole genome shotgun (WGS) entry which is preliminary data.</text>
</comment>
<dbReference type="AlphaFoldDB" id="A0A1R1PDW3"/>
<evidence type="ECO:0000313" key="3">
    <source>
        <dbReference type="Proteomes" id="UP000188320"/>
    </source>
</evidence>
<protein>
    <submittedName>
        <fullName evidence="2">Uncharacterized protein</fullName>
    </submittedName>
</protein>
<accession>A0A1R1PDW3</accession>
<proteinExistence type="predicted"/>
<evidence type="ECO:0000313" key="2">
    <source>
        <dbReference type="EMBL" id="OMH79093.1"/>
    </source>
</evidence>
<reference evidence="3" key="1">
    <citation type="submission" date="2017-01" db="EMBL/GenBank/DDBJ databases">
        <authorList>
            <person name="Wang Y."/>
            <person name="White M."/>
            <person name="Kvist S."/>
            <person name="Moncalvo J.-M."/>
        </authorList>
    </citation>
    <scope>NUCLEOTIDE SEQUENCE [LARGE SCALE GENOMIC DNA]</scope>
    <source>
        <strain evidence="3">COL-18-3</strain>
    </source>
</reference>
<keyword evidence="3" id="KW-1185">Reference proteome</keyword>
<gene>
    <name evidence="2" type="ORF">AX774_g7499</name>
</gene>
<dbReference type="EMBL" id="LSSK01001670">
    <property type="protein sequence ID" value="OMH79093.1"/>
    <property type="molecule type" value="Genomic_DNA"/>
</dbReference>
<sequence length="129" mass="13837">MCRTRLAIFIALANIISNACDNENIFTSAPTTAPNGRSNSVSVTAQACLTRILPLVFAKNFAQLDRNCTLSSSASIGCNTTLRYRILLISITAFSSFALLIVENCSNSAMNLSLIDENRIVDISPASCV</sequence>
<feature type="chain" id="PRO_5012638915" evidence="1">
    <location>
        <begin position="23"/>
        <end position="129"/>
    </location>
</feature>